<evidence type="ECO:0000313" key="14">
    <source>
        <dbReference type="Proteomes" id="UP000001861"/>
    </source>
</evidence>
<evidence type="ECO:0000256" key="7">
    <source>
        <dbReference type="ARBA" id="ARBA00036823"/>
    </source>
</evidence>
<dbReference type="HOGENOM" id="CLU_129906_1_0_1"/>
<dbReference type="GO" id="GO:0005615">
    <property type="term" value="C:extracellular space"/>
    <property type="evidence" value="ECO:0007669"/>
    <property type="project" value="UniProtKB-KW"/>
</dbReference>
<comment type="catalytic activity">
    <reaction evidence="6">
        <text>3-phenylpyruvate = enol-phenylpyruvate</text>
        <dbReference type="Rhea" id="RHEA:17097"/>
        <dbReference type="ChEBI" id="CHEBI:16815"/>
        <dbReference type="ChEBI" id="CHEBI:18005"/>
        <dbReference type="EC" id="5.3.2.1"/>
    </reaction>
</comment>
<comment type="similarity">
    <text evidence="2">Belongs to the MIF family.</text>
</comment>
<comment type="caution">
    <text evidence="13">The sequence shown here is derived from an EMBL/GenBank/DDBJ whole genome shotgun (WGS) entry which is preliminary data.</text>
</comment>
<dbReference type="Gene3D" id="3.30.429.10">
    <property type="entry name" value="Macrophage Migration Inhibitory Factor"/>
    <property type="match status" value="1"/>
</dbReference>
<dbReference type="eggNOG" id="KOG1759">
    <property type="taxonomic scope" value="Eukaryota"/>
</dbReference>
<dbReference type="GeneID" id="6010268"/>
<dbReference type="RefSeq" id="XP_001833768.2">
    <property type="nucleotide sequence ID" value="XM_001833716.2"/>
</dbReference>
<dbReference type="GO" id="GO:0004167">
    <property type="term" value="F:dopachrome isomerase activity"/>
    <property type="evidence" value="ECO:0007669"/>
    <property type="project" value="UniProtKB-EC"/>
</dbReference>
<evidence type="ECO:0000256" key="1">
    <source>
        <dbReference type="ARBA" id="ARBA00004613"/>
    </source>
</evidence>
<dbReference type="GO" id="GO:0050178">
    <property type="term" value="F:phenylpyruvate tautomerase activity"/>
    <property type="evidence" value="ECO:0007669"/>
    <property type="project" value="UniProtKB-EC"/>
</dbReference>
<dbReference type="InterPro" id="IPR014347">
    <property type="entry name" value="Tautomerase/MIF_sf"/>
</dbReference>
<dbReference type="EMBL" id="AACS02000002">
    <property type="protein sequence ID" value="EAU88060.2"/>
    <property type="molecule type" value="Genomic_DNA"/>
</dbReference>
<dbReference type="STRING" id="240176.A8NHI5"/>
<dbReference type="PANTHER" id="PTHR11954">
    <property type="entry name" value="D-DOPACHROME DECARBOXYLASE"/>
    <property type="match status" value="1"/>
</dbReference>
<evidence type="ECO:0000256" key="12">
    <source>
        <dbReference type="ARBA" id="ARBA00042730"/>
    </source>
</evidence>
<dbReference type="KEGG" id="cci:CC1G_10833"/>
<keyword evidence="14" id="KW-1185">Reference proteome</keyword>
<evidence type="ECO:0000256" key="4">
    <source>
        <dbReference type="ARBA" id="ARBA00022525"/>
    </source>
</evidence>
<dbReference type="OMA" id="YINFFDM"/>
<comment type="catalytic activity">
    <reaction evidence="7">
        <text>L-dopachrome = 5,6-dihydroxyindole-2-carboxylate</text>
        <dbReference type="Rhea" id="RHEA:13041"/>
        <dbReference type="ChEBI" id="CHEBI:16875"/>
        <dbReference type="ChEBI" id="CHEBI:57509"/>
        <dbReference type="EC" id="5.3.3.12"/>
    </reaction>
</comment>
<dbReference type="Pfam" id="PF01187">
    <property type="entry name" value="MIF"/>
    <property type="match status" value="1"/>
</dbReference>
<dbReference type="VEuPathDB" id="FungiDB:CC1G_10833"/>
<evidence type="ECO:0000313" key="13">
    <source>
        <dbReference type="EMBL" id="EAU88060.2"/>
    </source>
</evidence>
<dbReference type="InParanoid" id="A8NHI5"/>
<evidence type="ECO:0000256" key="11">
    <source>
        <dbReference type="ARBA" id="ARBA00041912"/>
    </source>
</evidence>
<gene>
    <name evidence="13" type="ORF">CC1G_10833</name>
</gene>
<evidence type="ECO:0000256" key="3">
    <source>
        <dbReference type="ARBA" id="ARBA00022514"/>
    </source>
</evidence>
<evidence type="ECO:0000256" key="5">
    <source>
        <dbReference type="ARBA" id="ARBA00023235"/>
    </source>
</evidence>
<reference evidence="13 14" key="1">
    <citation type="journal article" date="2010" name="Proc. Natl. Acad. Sci. U.S.A.">
        <title>Insights into evolution of multicellular fungi from the assembled chromosomes of the mushroom Coprinopsis cinerea (Coprinus cinereus).</title>
        <authorList>
            <person name="Stajich J.E."/>
            <person name="Wilke S.K."/>
            <person name="Ahren D."/>
            <person name="Au C.H."/>
            <person name="Birren B.W."/>
            <person name="Borodovsky M."/>
            <person name="Burns C."/>
            <person name="Canback B."/>
            <person name="Casselton L.A."/>
            <person name="Cheng C.K."/>
            <person name="Deng J."/>
            <person name="Dietrich F.S."/>
            <person name="Fargo D.C."/>
            <person name="Farman M.L."/>
            <person name="Gathman A.C."/>
            <person name="Goldberg J."/>
            <person name="Guigo R."/>
            <person name="Hoegger P.J."/>
            <person name="Hooker J.B."/>
            <person name="Huggins A."/>
            <person name="James T.Y."/>
            <person name="Kamada T."/>
            <person name="Kilaru S."/>
            <person name="Kodira C."/>
            <person name="Kues U."/>
            <person name="Kupfer D."/>
            <person name="Kwan H.S."/>
            <person name="Lomsadze A."/>
            <person name="Li W."/>
            <person name="Lilly W.W."/>
            <person name="Ma L.J."/>
            <person name="Mackey A.J."/>
            <person name="Manning G."/>
            <person name="Martin F."/>
            <person name="Muraguchi H."/>
            <person name="Natvig D.O."/>
            <person name="Palmerini H."/>
            <person name="Ramesh M.A."/>
            <person name="Rehmeyer C.J."/>
            <person name="Roe B.A."/>
            <person name="Shenoy N."/>
            <person name="Stanke M."/>
            <person name="Ter-Hovhannisyan V."/>
            <person name="Tunlid A."/>
            <person name="Velagapudi R."/>
            <person name="Vision T.J."/>
            <person name="Zeng Q."/>
            <person name="Zolan M.E."/>
            <person name="Pukkila P.J."/>
        </authorList>
    </citation>
    <scope>NUCLEOTIDE SEQUENCE [LARGE SCALE GENOMIC DNA]</scope>
    <source>
        <strain evidence="14">Okayama-7 / 130 / ATCC MYA-4618 / FGSC 9003</strain>
    </source>
</reference>
<dbReference type="InterPro" id="IPR001398">
    <property type="entry name" value="Macrophage_inhib_fac"/>
</dbReference>
<dbReference type="EC" id="5.3.3.12" evidence="8"/>
<dbReference type="OrthoDB" id="255819at2759"/>
<dbReference type="Proteomes" id="UP000001861">
    <property type="component" value="Unassembled WGS sequence"/>
</dbReference>
<keyword evidence="4" id="KW-0964">Secreted</keyword>
<sequence length="124" mass="13764">MPSLDLTTNVKIEDEKAFALEFSKASEMNMPWSILGKPEKYISVNVKYNPALTFAGSFDPAFLLTIVSLDNIKPDLNEKYSAELFAFFKEKLGVPGDRGYVVFNDPGRAYIGHQGTTFAAIFGK</sequence>
<dbReference type="SUPFAM" id="SSF55331">
    <property type="entry name" value="Tautomerase/MIF"/>
    <property type="match status" value="1"/>
</dbReference>
<evidence type="ECO:0000256" key="2">
    <source>
        <dbReference type="ARBA" id="ARBA00005851"/>
    </source>
</evidence>
<dbReference type="PANTHER" id="PTHR11954:SF6">
    <property type="entry name" value="MACROPHAGE MIGRATION INHIBITORY FACTOR"/>
    <property type="match status" value="1"/>
</dbReference>
<evidence type="ECO:0000256" key="8">
    <source>
        <dbReference type="ARBA" id="ARBA00038932"/>
    </source>
</evidence>
<organism evidence="13 14">
    <name type="scientific">Coprinopsis cinerea (strain Okayama-7 / 130 / ATCC MYA-4618 / FGSC 9003)</name>
    <name type="common">Inky cap fungus</name>
    <name type="synonym">Hormographiella aspergillata</name>
    <dbReference type="NCBI Taxonomy" id="240176"/>
    <lineage>
        <taxon>Eukaryota</taxon>
        <taxon>Fungi</taxon>
        <taxon>Dikarya</taxon>
        <taxon>Basidiomycota</taxon>
        <taxon>Agaricomycotina</taxon>
        <taxon>Agaricomycetes</taxon>
        <taxon>Agaricomycetidae</taxon>
        <taxon>Agaricales</taxon>
        <taxon>Agaricineae</taxon>
        <taxon>Psathyrellaceae</taxon>
        <taxon>Coprinopsis</taxon>
    </lineage>
</organism>
<proteinExistence type="inferred from homology"/>
<dbReference type="AlphaFoldDB" id="A8NHI5"/>
<evidence type="ECO:0000256" key="10">
    <source>
        <dbReference type="ARBA" id="ARBA00041631"/>
    </source>
</evidence>
<dbReference type="EC" id="5.3.2.1" evidence="9"/>
<evidence type="ECO:0000256" key="9">
    <source>
        <dbReference type="ARBA" id="ARBA00039086"/>
    </source>
</evidence>
<keyword evidence="3" id="KW-0202">Cytokine</keyword>
<comment type="subcellular location">
    <subcellularLocation>
        <location evidence="1">Secreted</location>
    </subcellularLocation>
</comment>
<keyword evidence="5" id="KW-0413">Isomerase</keyword>
<protein>
    <recommendedName>
        <fullName evidence="12">L-dopachrome isomerase</fullName>
        <ecNumber evidence="9">5.3.2.1</ecNumber>
        <ecNumber evidence="8">5.3.3.12</ecNumber>
    </recommendedName>
    <alternativeName>
        <fullName evidence="10">L-dopachrome tautomerase</fullName>
    </alternativeName>
    <alternativeName>
        <fullName evidence="11">Phenylpyruvate tautomerase</fullName>
    </alternativeName>
</protein>
<accession>A8NHI5</accession>
<name>A8NHI5_COPC7</name>
<evidence type="ECO:0000256" key="6">
    <source>
        <dbReference type="ARBA" id="ARBA00036735"/>
    </source>
</evidence>